<protein>
    <submittedName>
        <fullName evidence="1">Uncharacterized protein</fullName>
    </submittedName>
</protein>
<reference evidence="1 2" key="1">
    <citation type="submission" date="2016-02" db="EMBL/GenBank/DDBJ databases">
        <title>Genome analysis of coral dinoflagellate symbionts highlights evolutionary adaptations to a symbiotic lifestyle.</title>
        <authorList>
            <person name="Aranda M."/>
            <person name="Li Y."/>
            <person name="Liew Y.J."/>
            <person name="Baumgarten S."/>
            <person name="Simakov O."/>
            <person name="Wilson M."/>
            <person name="Piel J."/>
            <person name="Ashoor H."/>
            <person name="Bougouffa S."/>
            <person name="Bajic V.B."/>
            <person name="Ryu T."/>
            <person name="Ravasi T."/>
            <person name="Bayer T."/>
            <person name="Micklem G."/>
            <person name="Kim H."/>
            <person name="Bhak J."/>
            <person name="Lajeunesse T.C."/>
            <person name="Voolstra C.R."/>
        </authorList>
    </citation>
    <scope>NUCLEOTIDE SEQUENCE [LARGE SCALE GENOMIC DNA]</scope>
    <source>
        <strain evidence="1 2">CCMP2467</strain>
    </source>
</reference>
<accession>A0A1Q9E2D8</accession>
<organism evidence="1 2">
    <name type="scientific">Symbiodinium microadriaticum</name>
    <name type="common">Dinoflagellate</name>
    <name type="synonym">Zooxanthella microadriatica</name>
    <dbReference type="NCBI Taxonomy" id="2951"/>
    <lineage>
        <taxon>Eukaryota</taxon>
        <taxon>Sar</taxon>
        <taxon>Alveolata</taxon>
        <taxon>Dinophyceae</taxon>
        <taxon>Suessiales</taxon>
        <taxon>Symbiodiniaceae</taxon>
        <taxon>Symbiodinium</taxon>
    </lineage>
</organism>
<evidence type="ECO:0000313" key="2">
    <source>
        <dbReference type="Proteomes" id="UP000186817"/>
    </source>
</evidence>
<sequence>MDHLSRGVASDDGNPTHYENRLTADLGKALGLNEDDIRRADAWIHDLPNFRCTVDLDEHARNRFGKLRGTSLDDAVKRCRQLFDVEAMIKTFCNEVNSFNAETSKDSLPGQFMTWADENMTPGAPSDSRAGQKHAIFDEETCSKVEAISSSA</sequence>
<dbReference type="OrthoDB" id="425074at2759"/>
<gene>
    <name evidence="1" type="ORF">AK812_SmicGene15652</name>
</gene>
<keyword evidence="2" id="KW-1185">Reference proteome</keyword>
<evidence type="ECO:0000313" key="1">
    <source>
        <dbReference type="EMBL" id="OLQ01580.1"/>
    </source>
</evidence>
<name>A0A1Q9E2D8_SYMMI</name>
<dbReference type="AlphaFoldDB" id="A0A1Q9E2D8"/>
<comment type="caution">
    <text evidence="1">The sequence shown here is derived from an EMBL/GenBank/DDBJ whole genome shotgun (WGS) entry which is preliminary data.</text>
</comment>
<proteinExistence type="predicted"/>
<dbReference type="Proteomes" id="UP000186817">
    <property type="component" value="Unassembled WGS sequence"/>
</dbReference>
<dbReference type="EMBL" id="LSRX01000287">
    <property type="protein sequence ID" value="OLQ01580.1"/>
    <property type="molecule type" value="Genomic_DNA"/>
</dbReference>